<evidence type="ECO:0000256" key="1">
    <source>
        <dbReference type="SAM" id="SignalP"/>
    </source>
</evidence>
<evidence type="ECO:0000313" key="5">
    <source>
        <dbReference type="Proteomes" id="UP000001351"/>
    </source>
</evidence>
<sequence length="157" mass="17878">MNVRSLLVLPLLLLTAACATRRIPGTDIEDTEDSRAILAVMERYRAALEAKDARAIQALVSESFREDAGTETLEDDLTYANLPTHLQNLFSKLDNPKVDINVRRVQLLEEENRAMAIYYWNASWRLPTLTSRSQSDSELEQMVLEKRDGQWKIISGI</sequence>
<dbReference type="KEGG" id="sur:STAUR_3249"/>
<evidence type="ECO:0000259" key="2">
    <source>
        <dbReference type="Pfam" id="PF14534"/>
    </source>
</evidence>
<feature type="domain" description="DUF4440" evidence="2">
    <location>
        <begin position="37"/>
        <end position="153"/>
    </location>
</feature>
<dbReference type="Gene3D" id="3.10.450.50">
    <property type="match status" value="1"/>
</dbReference>
<feature type="signal peptide" evidence="1">
    <location>
        <begin position="1"/>
        <end position="19"/>
    </location>
</feature>
<protein>
    <submittedName>
        <fullName evidence="3">Conserved uncharacterized protein</fullName>
    </submittedName>
</protein>
<dbReference type="EMBL" id="AAMD01000258">
    <property type="protein sequence ID" value="EAU62230.1"/>
    <property type="molecule type" value="Genomic_DNA"/>
</dbReference>
<dbReference type="SUPFAM" id="SSF54427">
    <property type="entry name" value="NTF2-like"/>
    <property type="match status" value="1"/>
</dbReference>
<dbReference type="PROSITE" id="PS51257">
    <property type="entry name" value="PROKAR_LIPOPROTEIN"/>
    <property type="match status" value="1"/>
</dbReference>
<evidence type="ECO:0000313" key="4">
    <source>
        <dbReference type="EMBL" id="EAU62230.1"/>
    </source>
</evidence>
<gene>
    <name evidence="3" type="ordered locus">STAUR_3249</name>
    <name evidence="4" type="ORF">STIAU_4598</name>
</gene>
<dbReference type="InterPro" id="IPR032710">
    <property type="entry name" value="NTF2-like_dom_sf"/>
</dbReference>
<dbReference type="EMBL" id="CP002271">
    <property type="protein sequence ID" value="ADO71041.1"/>
    <property type="molecule type" value="Genomic_DNA"/>
</dbReference>
<dbReference type="Proteomes" id="UP000001351">
    <property type="component" value="Chromosome"/>
</dbReference>
<dbReference type="HOGENOM" id="CLU_1676785_0_0_7"/>
<accession>Q08P16</accession>
<dbReference type="Proteomes" id="UP000032702">
    <property type="component" value="Unassembled WGS sequence"/>
</dbReference>
<keyword evidence="1" id="KW-0732">Signal</keyword>
<organism evidence="4 6">
    <name type="scientific">Stigmatella aurantiaca (strain DW4/3-1)</name>
    <dbReference type="NCBI Taxonomy" id="378806"/>
    <lineage>
        <taxon>Bacteria</taxon>
        <taxon>Pseudomonadati</taxon>
        <taxon>Myxococcota</taxon>
        <taxon>Myxococcia</taxon>
        <taxon>Myxococcales</taxon>
        <taxon>Cystobacterineae</taxon>
        <taxon>Archangiaceae</taxon>
        <taxon>Stigmatella</taxon>
    </lineage>
</organism>
<dbReference type="STRING" id="378806.STAUR_3249"/>
<dbReference type="PATRIC" id="fig|378806.16.peg.985"/>
<reference evidence="3 5" key="2">
    <citation type="journal article" date="2011" name="Mol. Biol. Evol.">
        <title>Comparative genomic analysis of fruiting body formation in Myxococcales.</title>
        <authorList>
            <person name="Huntley S."/>
            <person name="Hamann N."/>
            <person name="Wegener-Feldbrugge S."/>
            <person name="Treuner-Lange A."/>
            <person name="Kube M."/>
            <person name="Reinhardt R."/>
            <person name="Klages S."/>
            <person name="Muller R."/>
            <person name="Ronning C.M."/>
            <person name="Nierman W.C."/>
            <person name="Sogaard-Andersen L."/>
        </authorList>
    </citation>
    <scope>NUCLEOTIDE SEQUENCE [LARGE SCALE GENOMIC DNA]</scope>
    <source>
        <strain evidence="3 5">DW4/3-1</strain>
    </source>
</reference>
<name>Q08P16_STIAD</name>
<proteinExistence type="predicted"/>
<keyword evidence="5" id="KW-1185">Reference proteome</keyword>
<dbReference type="InterPro" id="IPR027843">
    <property type="entry name" value="DUF4440"/>
</dbReference>
<evidence type="ECO:0000313" key="3">
    <source>
        <dbReference type="EMBL" id="ADO71041.1"/>
    </source>
</evidence>
<feature type="chain" id="PRO_5010840026" evidence="1">
    <location>
        <begin position="20"/>
        <end position="157"/>
    </location>
</feature>
<dbReference type="Pfam" id="PF14534">
    <property type="entry name" value="DUF4440"/>
    <property type="match status" value="1"/>
</dbReference>
<dbReference type="OrthoDB" id="5511838at2"/>
<dbReference type="RefSeq" id="WP_002619408.1">
    <property type="nucleotide sequence ID" value="NC_014623.1"/>
</dbReference>
<dbReference type="eggNOG" id="ENOG5032N40">
    <property type="taxonomic scope" value="Bacteria"/>
</dbReference>
<dbReference type="AlphaFoldDB" id="Q08P16"/>
<reference evidence="4 6" key="1">
    <citation type="submission" date="2006-04" db="EMBL/GenBank/DDBJ databases">
        <authorList>
            <person name="Nierman W.C."/>
        </authorList>
    </citation>
    <scope>NUCLEOTIDE SEQUENCE [LARGE SCALE GENOMIC DNA]</scope>
    <source>
        <strain evidence="4 6">DW4/3-1</strain>
    </source>
</reference>
<evidence type="ECO:0000313" key="6">
    <source>
        <dbReference type="Proteomes" id="UP000032702"/>
    </source>
</evidence>